<organism evidence="2 3">
    <name type="scientific">Mollisia scopiformis</name>
    <name type="common">Conifer needle endophyte fungus</name>
    <name type="synonym">Phialocephala scopiformis</name>
    <dbReference type="NCBI Taxonomy" id="149040"/>
    <lineage>
        <taxon>Eukaryota</taxon>
        <taxon>Fungi</taxon>
        <taxon>Dikarya</taxon>
        <taxon>Ascomycota</taxon>
        <taxon>Pezizomycotina</taxon>
        <taxon>Leotiomycetes</taxon>
        <taxon>Helotiales</taxon>
        <taxon>Mollisiaceae</taxon>
        <taxon>Mollisia</taxon>
    </lineage>
</organism>
<dbReference type="KEGG" id="psco:LY89DRAFT_542185"/>
<evidence type="ECO:0000313" key="3">
    <source>
        <dbReference type="Proteomes" id="UP000070700"/>
    </source>
</evidence>
<protein>
    <recommendedName>
        <fullName evidence="1">G domain-containing protein</fullName>
    </recommendedName>
</protein>
<gene>
    <name evidence="2" type="ORF">LY89DRAFT_542185</name>
</gene>
<feature type="non-terminal residue" evidence="2">
    <location>
        <position position="211"/>
    </location>
</feature>
<sequence length="211" mass="23270">RVIAVLGATGAGKSTFIQRATSSDKIIIGSTLRSCAYISVWPANINGVNVALIDTPGFDDTERSDSEILEDVATWLAATFEQDILLSGMIFLEPVNANRVSGSEQRRIRLFEKICGKHAFSNVIIASTMWNTVAIWPSSRRTTRNLMKERTNTAGFWGQMMLHGARYEEHADTKASALKIIRMLLQSEPRPLQLQVELQGNGSRLCLTTAG</sequence>
<dbReference type="Gene3D" id="3.40.50.300">
    <property type="entry name" value="P-loop containing nucleotide triphosphate hydrolases"/>
    <property type="match status" value="1"/>
</dbReference>
<dbReference type="RefSeq" id="XP_018067799.1">
    <property type="nucleotide sequence ID" value="XM_018208191.1"/>
</dbReference>
<proteinExistence type="predicted"/>
<dbReference type="GO" id="GO:0005525">
    <property type="term" value="F:GTP binding"/>
    <property type="evidence" value="ECO:0007669"/>
    <property type="project" value="InterPro"/>
</dbReference>
<dbReference type="CDD" id="cd00882">
    <property type="entry name" value="Ras_like_GTPase"/>
    <property type="match status" value="1"/>
</dbReference>
<dbReference type="OrthoDB" id="8954335at2759"/>
<dbReference type="AlphaFoldDB" id="A0A194X0G4"/>
<name>A0A194X0G4_MOLSC</name>
<keyword evidence="3" id="KW-1185">Reference proteome</keyword>
<dbReference type="SUPFAM" id="SSF52540">
    <property type="entry name" value="P-loop containing nucleoside triphosphate hydrolases"/>
    <property type="match status" value="1"/>
</dbReference>
<dbReference type="InParanoid" id="A0A194X0G4"/>
<dbReference type="Pfam" id="PF01926">
    <property type="entry name" value="MMR_HSR1"/>
    <property type="match status" value="1"/>
</dbReference>
<dbReference type="EMBL" id="KQ947422">
    <property type="protein sequence ID" value="KUJ13444.1"/>
    <property type="molecule type" value="Genomic_DNA"/>
</dbReference>
<evidence type="ECO:0000259" key="1">
    <source>
        <dbReference type="Pfam" id="PF01926"/>
    </source>
</evidence>
<dbReference type="InterPro" id="IPR027417">
    <property type="entry name" value="P-loop_NTPase"/>
</dbReference>
<reference evidence="2 3" key="1">
    <citation type="submission" date="2015-10" db="EMBL/GenBank/DDBJ databases">
        <title>Full genome of DAOMC 229536 Phialocephala scopiformis, a fungal endophyte of spruce producing the potent anti-insectan compound rugulosin.</title>
        <authorList>
            <consortium name="DOE Joint Genome Institute"/>
            <person name="Walker A.K."/>
            <person name="Frasz S.L."/>
            <person name="Seifert K.A."/>
            <person name="Miller J.D."/>
            <person name="Mondo S.J."/>
            <person name="Labutti K."/>
            <person name="Lipzen A."/>
            <person name="Dockter R."/>
            <person name="Kennedy M."/>
            <person name="Grigoriev I.V."/>
            <person name="Spatafora J.W."/>
        </authorList>
    </citation>
    <scope>NUCLEOTIDE SEQUENCE [LARGE SCALE GENOMIC DNA]</scope>
    <source>
        <strain evidence="2 3">CBS 120377</strain>
    </source>
</reference>
<dbReference type="Proteomes" id="UP000070700">
    <property type="component" value="Unassembled WGS sequence"/>
</dbReference>
<evidence type="ECO:0000313" key="2">
    <source>
        <dbReference type="EMBL" id="KUJ13444.1"/>
    </source>
</evidence>
<feature type="non-terminal residue" evidence="2">
    <location>
        <position position="1"/>
    </location>
</feature>
<accession>A0A194X0G4</accession>
<feature type="domain" description="G" evidence="1">
    <location>
        <begin position="3"/>
        <end position="65"/>
    </location>
</feature>
<dbReference type="GeneID" id="28817917"/>
<dbReference type="InterPro" id="IPR006073">
    <property type="entry name" value="GTP-bd"/>
</dbReference>